<dbReference type="OrthoDB" id="8447559at2"/>
<dbReference type="Proteomes" id="UP000281343">
    <property type="component" value="Unassembled WGS sequence"/>
</dbReference>
<dbReference type="EMBL" id="RCNT01000002">
    <property type="protein sequence ID" value="RMA43174.1"/>
    <property type="molecule type" value="Genomic_DNA"/>
</dbReference>
<keyword evidence="3" id="KW-1185">Reference proteome</keyword>
<accession>A0A3L9Y2V5</accession>
<dbReference type="Pfam" id="PF20556">
    <property type="entry name" value="DUF6768"/>
    <property type="match status" value="1"/>
</dbReference>
<gene>
    <name evidence="2" type="ORF">D9R08_05990</name>
</gene>
<dbReference type="RefSeq" id="WP_121897109.1">
    <property type="nucleotide sequence ID" value="NZ_RCNT01000002.1"/>
</dbReference>
<dbReference type="AlphaFoldDB" id="A0A3L9Y2V5"/>
<comment type="caution">
    <text evidence="2">The sequence shown here is derived from an EMBL/GenBank/DDBJ whole genome shotgun (WGS) entry which is preliminary data.</text>
</comment>
<evidence type="ECO:0000313" key="3">
    <source>
        <dbReference type="Proteomes" id="UP000281343"/>
    </source>
</evidence>
<keyword evidence="1" id="KW-0812">Transmembrane</keyword>
<feature type="transmembrane region" description="Helical" evidence="1">
    <location>
        <begin position="77"/>
        <end position="95"/>
    </location>
</feature>
<proteinExistence type="predicted"/>
<protein>
    <submittedName>
        <fullName evidence="2">Uncharacterized protein</fullName>
    </submittedName>
</protein>
<organism evidence="2 3">
    <name type="scientific">Rhodophyticola porphyridii</name>
    <dbReference type="NCBI Taxonomy" id="1852017"/>
    <lineage>
        <taxon>Bacteria</taxon>
        <taxon>Pseudomonadati</taxon>
        <taxon>Pseudomonadota</taxon>
        <taxon>Alphaproteobacteria</taxon>
        <taxon>Rhodobacterales</taxon>
        <taxon>Roseobacteraceae</taxon>
        <taxon>Rhodophyticola</taxon>
    </lineage>
</organism>
<sequence>MSKLDQLIEEALRAEDRAILDATEEQGWFQLGLAQFRGKLGWVTWVVMVIQIILFALGTYCAIRFFGAADALGALRWGLPGAVLLLMALQMKLSLMPQIQADRILRELKRTQLMLAERHR</sequence>
<name>A0A3L9Y2V5_9RHOB</name>
<keyword evidence="1" id="KW-1133">Transmembrane helix</keyword>
<evidence type="ECO:0000313" key="2">
    <source>
        <dbReference type="EMBL" id="RMA43174.1"/>
    </source>
</evidence>
<feature type="transmembrane region" description="Helical" evidence="1">
    <location>
        <begin position="42"/>
        <end position="65"/>
    </location>
</feature>
<keyword evidence="1" id="KW-0472">Membrane</keyword>
<reference evidence="2 3" key="1">
    <citation type="submission" date="2018-10" db="EMBL/GenBank/DDBJ databases">
        <authorList>
            <person name="Jung H.S."/>
            <person name="Jeon C.O."/>
        </authorList>
    </citation>
    <scope>NUCLEOTIDE SEQUENCE [LARGE SCALE GENOMIC DNA]</scope>
    <source>
        <strain evidence="2 3">MA-7-27</strain>
    </source>
</reference>
<dbReference type="InterPro" id="IPR046659">
    <property type="entry name" value="DUF6768"/>
</dbReference>
<evidence type="ECO:0000256" key="1">
    <source>
        <dbReference type="SAM" id="Phobius"/>
    </source>
</evidence>